<comment type="caution">
    <text evidence="1">The sequence shown here is derived from an EMBL/GenBank/DDBJ whole genome shotgun (WGS) entry which is preliminary data.</text>
</comment>
<name>A0A9Q6EKZ2_NOSLI</name>
<accession>A0A9Q6EKZ2</accession>
<evidence type="ECO:0000313" key="2">
    <source>
        <dbReference type="Proteomes" id="UP000222310"/>
    </source>
</evidence>
<dbReference type="RefSeq" id="WP_180267341.1">
    <property type="nucleotide sequence ID" value="NZ_LAHD01000038.1"/>
</dbReference>
<proteinExistence type="predicted"/>
<dbReference type="AlphaFoldDB" id="A0A9Q6EKZ2"/>
<organism evidence="1 2">
    <name type="scientific">Nostoc linckia z8</name>
    <dbReference type="NCBI Taxonomy" id="1628746"/>
    <lineage>
        <taxon>Bacteria</taxon>
        <taxon>Bacillati</taxon>
        <taxon>Cyanobacteriota</taxon>
        <taxon>Cyanophyceae</taxon>
        <taxon>Nostocales</taxon>
        <taxon>Nostocaceae</taxon>
        <taxon>Nostoc</taxon>
    </lineage>
</organism>
<protein>
    <submittedName>
        <fullName evidence="1">Uncharacterized protein</fullName>
    </submittedName>
</protein>
<sequence>MNSSILETTLNLETCDIQKAVKILGLEISEQELDELKSGNNISLTSRDLSEIGSVFILAEAILRTKVIKVKNVTFDDLEKVTEDFSQHSGIPIYCWDSETSGKCCLLLTLVDGKPNIRLSKGRSN</sequence>
<dbReference type="EMBL" id="LAHD01000038">
    <property type="protein sequence ID" value="PHK03440.1"/>
    <property type="molecule type" value="Genomic_DNA"/>
</dbReference>
<evidence type="ECO:0000313" key="1">
    <source>
        <dbReference type="EMBL" id="PHK03440.1"/>
    </source>
</evidence>
<dbReference type="GeneID" id="57096356"/>
<reference evidence="1 2" key="1">
    <citation type="submission" date="2015-02" db="EMBL/GenBank/DDBJ databases">
        <title>Nostoc linckia genome annotation.</title>
        <authorList>
            <person name="Zhou Z."/>
        </authorList>
    </citation>
    <scope>NUCLEOTIDE SEQUENCE [LARGE SCALE GENOMIC DNA]</scope>
    <source>
        <strain evidence="2">z8</strain>
    </source>
</reference>
<gene>
    <name evidence="1" type="ORF">VF08_15220</name>
</gene>
<dbReference type="Proteomes" id="UP000222310">
    <property type="component" value="Unassembled WGS sequence"/>
</dbReference>